<organism evidence="1 2">
    <name type="scientific">Candidatus Pseudobacter hemicellulosilyticus</name>
    <dbReference type="NCBI Taxonomy" id="3121375"/>
    <lineage>
        <taxon>Bacteria</taxon>
        <taxon>Pseudomonadati</taxon>
        <taxon>Bacteroidota</taxon>
        <taxon>Chitinophagia</taxon>
        <taxon>Chitinophagales</taxon>
        <taxon>Chitinophagaceae</taxon>
        <taxon>Pseudobacter</taxon>
    </lineage>
</organism>
<proteinExistence type="predicted"/>
<protein>
    <recommendedName>
        <fullName evidence="3">HEPN domain-containing protein</fullName>
    </recommendedName>
</protein>
<reference evidence="1" key="1">
    <citation type="submission" date="2023-03" db="EMBL/GenBank/DDBJ databases">
        <title>Andean soil-derived lignocellulolytic bacterial consortium as a source of novel taxa and putative plastic-active enzymes.</title>
        <authorList>
            <person name="Diaz-Garcia L."/>
            <person name="Chuvochina M."/>
            <person name="Feuerriegel G."/>
            <person name="Bunk B."/>
            <person name="Sproer C."/>
            <person name="Streit W.R."/>
            <person name="Rodriguez L.M."/>
            <person name="Overmann J."/>
            <person name="Jimenez D.J."/>
        </authorList>
    </citation>
    <scope>NUCLEOTIDE SEQUENCE</scope>
    <source>
        <strain evidence="1">MAG 7</strain>
    </source>
</reference>
<accession>A0AAJ6BGI1</accession>
<evidence type="ECO:0000313" key="1">
    <source>
        <dbReference type="EMBL" id="WEK36725.1"/>
    </source>
</evidence>
<dbReference type="AlphaFoldDB" id="A0AAJ6BGI1"/>
<evidence type="ECO:0008006" key="3">
    <source>
        <dbReference type="Google" id="ProtNLM"/>
    </source>
</evidence>
<evidence type="ECO:0000313" key="2">
    <source>
        <dbReference type="Proteomes" id="UP001220610"/>
    </source>
</evidence>
<dbReference type="Proteomes" id="UP001220610">
    <property type="component" value="Chromosome"/>
</dbReference>
<sequence length="145" mass="16920">MKTLTYLITHRMKDARVLADKRRFLAAVYIAGYAVELALKYRICLHLQFEYGFPETKAELVSELTNVNRSAEIRFSVTLPELKSHNFEGLSEISMVNIILENTVPKEWKLVNTWVPAIRYQKKRFTEKQAAIFLKAAERIIQLMQ</sequence>
<name>A0AAJ6BGI1_9BACT</name>
<dbReference type="EMBL" id="CP119311">
    <property type="protein sequence ID" value="WEK36725.1"/>
    <property type="molecule type" value="Genomic_DNA"/>
</dbReference>
<gene>
    <name evidence="1" type="ORF">P0Y53_04350</name>
</gene>